<dbReference type="InterPro" id="IPR011989">
    <property type="entry name" value="ARM-like"/>
</dbReference>
<dbReference type="PANTHER" id="PTHR23346:SF19">
    <property type="entry name" value="PROTEASOME ADAPTER AND SCAFFOLD PROTEIN ECM29"/>
    <property type="match status" value="1"/>
</dbReference>
<dbReference type="Pfam" id="PF23702">
    <property type="entry name" value="ARM_ECM29"/>
    <property type="match status" value="1"/>
</dbReference>
<dbReference type="Pfam" id="PF13001">
    <property type="entry name" value="ECM29_N"/>
    <property type="match status" value="1"/>
</dbReference>
<keyword evidence="4" id="KW-0647">Proteasome</keyword>
<evidence type="ECO:0000256" key="3">
    <source>
        <dbReference type="ARBA" id="ARBA00022737"/>
    </source>
</evidence>
<dbReference type="PANTHER" id="PTHR23346">
    <property type="entry name" value="TRANSLATIONAL ACTIVATOR GCN1-RELATED"/>
    <property type="match status" value="1"/>
</dbReference>
<dbReference type="InterPro" id="IPR024372">
    <property type="entry name" value="Ecm29_N"/>
</dbReference>
<evidence type="ECO:0000259" key="7">
    <source>
        <dbReference type="Pfam" id="PF23702"/>
    </source>
</evidence>
<name>A0A1A9WV44_9MUSC</name>
<dbReference type="InterPro" id="IPR055444">
    <property type="entry name" value="ARM_ECM29"/>
</dbReference>
<feature type="region of interest" description="Disordered" evidence="5">
    <location>
        <begin position="1694"/>
        <end position="1713"/>
    </location>
</feature>
<feature type="domain" description="Proteasome component Ecm29 N-terminal" evidence="6">
    <location>
        <begin position="11"/>
        <end position="497"/>
    </location>
</feature>
<evidence type="ECO:0000313" key="9">
    <source>
        <dbReference type="EnsemblMetazoa" id="GBRI033616-PA"/>
    </source>
</evidence>
<dbReference type="VEuPathDB" id="VectorBase:GBRI033616"/>
<dbReference type="Pfam" id="PF24492">
    <property type="entry name" value="HEAT_ECM29"/>
    <property type="match status" value="2"/>
</dbReference>
<dbReference type="GO" id="GO:0036503">
    <property type="term" value="P:ERAD pathway"/>
    <property type="evidence" value="ECO:0007669"/>
    <property type="project" value="TreeGrafter"/>
</dbReference>
<evidence type="ECO:0000256" key="4">
    <source>
        <dbReference type="ARBA" id="ARBA00022942"/>
    </source>
</evidence>
<accession>A0A1A9WV44</accession>
<dbReference type="GO" id="GO:0000502">
    <property type="term" value="C:proteasome complex"/>
    <property type="evidence" value="ECO:0007669"/>
    <property type="project" value="UniProtKB-KW"/>
</dbReference>
<keyword evidence="2" id="KW-0963">Cytoplasm</keyword>
<proteinExistence type="predicted"/>
<dbReference type="EnsemblMetazoa" id="GBRI033616-RA">
    <property type="protein sequence ID" value="GBRI033616-PA"/>
    <property type="gene ID" value="GBRI033616"/>
</dbReference>
<dbReference type="InterPro" id="IPR055443">
    <property type="entry name" value="HEAT_ECM29"/>
</dbReference>
<keyword evidence="3" id="KW-0677">Repeat</keyword>
<evidence type="ECO:0000256" key="1">
    <source>
        <dbReference type="ARBA" id="ARBA00004496"/>
    </source>
</evidence>
<protein>
    <recommendedName>
        <fullName evidence="11">Proteasome-associated protein ECM29 homolog</fullName>
    </recommendedName>
</protein>
<dbReference type="GO" id="GO:0005737">
    <property type="term" value="C:cytoplasm"/>
    <property type="evidence" value="ECO:0007669"/>
    <property type="project" value="UniProtKB-SubCell"/>
</dbReference>
<dbReference type="Gene3D" id="1.25.10.10">
    <property type="entry name" value="Leucine-rich Repeat Variant"/>
    <property type="match status" value="3"/>
</dbReference>
<dbReference type="InterPro" id="IPR016024">
    <property type="entry name" value="ARM-type_fold"/>
</dbReference>
<dbReference type="GO" id="GO:0043248">
    <property type="term" value="P:proteasome assembly"/>
    <property type="evidence" value="ECO:0007669"/>
    <property type="project" value="InterPro"/>
</dbReference>
<evidence type="ECO:0000256" key="5">
    <source>
        <dbReference type="SAM" id="MobiDB-lite"/>
    </source>
</evidence>
<evidence type="ECO:0000259" key="6">
    <source>
        <dbReference type="Pfam" id="PF13001"/>
    </source>
</evidence>
<reference evidence="10" key="1">
    <citation type="submission" date="2014-03" db="EMBL/GenBank/DDBJ databases">
        <authorList>
            <person name="Aksoy S."/>
            <person name="Warren W."/>
            <person name="Wilson R.K."/>
        </authorList>
    </citation>
    <scope>NUCLEOTIDE SEQUENCE [LARGE SCALE GENOMIC DNA]</scope>
    <source>
        <strain evidence="10">IAEA</strain>
    </source>
</reference>
<dbReference type="Pfam" id="PF23731">
    <property type="entry name" value="ARM_ECM29_C"/>
    <property type="match status" value="1"/>
</dbReference>
<dbReference type="SUPFAM" id="SSF48371">
    <property type="entry name" value="ARM repeat"/>
    <property type="match status" value="3"/>
</dbReference>
<comment type="subcellular location">
    <subcellularLocation>
        <location evidence="1">Cytoplasm</location>
    </subcellularLocation>
</comment>
<sequence>MSSATQEIELLERVLLRLGCANTDEKLESCVNRFLTPVILKIISPHENVRNKVVEVLTHIKRRITSRPQIQIPVEALIDQYQANTNSPFLQNFAIIFITMGYPRMSLEQRSSLAAKVVNCEEKLENYQDKLFMLVLSDLGDLILPDDPDERKNFLKLDSKPVLKRNFLHLLQDVLLLPYGVTQDREVPSGLSPYAFKRLMINKWKAEDLEKIKKGIVRFICAGIFTDKEIFLLLVVASADTRFSVATPALAELSKVCTMIDFTDHIVTMPLYILFSGNNAAQLERKTTPCCARVGQKLLLYLIRCRGKAINAAKGIQVIFEGLFGGNTNQKCKVLSLQFAEILIKEGPADIINKVSKVLLTGFNKLIDKESAEPTDVQSAAYSALAQLSRTCPNVINQDLKIVLAYFQHLTNSAPDLHSSIREALVAMAPAFVWKPDKNQIENSKEDFQLTGQQHLLMAMLADNAESKLHIVQNVTSIFLTTCFPEYFAPARYLLLLIVGERNSLRENVTSYLYGVSKKDHINYNKLLSIDHYEEKNLDELKKTRNEERSVILPSFQAMMQHVNDMAQKRLNKNVNCVVVGRTNLAYPLDTYEEILDYLRLCLWYSAGAVCAPGDVKYLSKLKRYITSNYEESDNNELYQYVQFVKRSVEAKRCESNLLCLYDLLNAAPELLAPSLLYLLEPLNNSLKDVAEVMRVQVAQVLGILWAYGLDDKDFDANIKECLEALPQRSLEHKHGWLLVLGHALSKKIAYLILQRQVKDFAEWMHFVEAVKVMAKMLCENQWLLVLAAVKCFSMLGKCVQIPNVKVEITIPKEEEADEDEAMEECAVQTTSTKLIIFGVVFGLLRSTSVRLRIREEAAKCLGNLAIGDGDYFTQRNMDKFISIIKVPKEAALNIAIADALSCSLCGYDISEGPPCDEFFNPHCSDVEFESFLKSLIRLVKEPNPHARQACSVWLLAIVKHCNYRPDILNKKQMLQNAFTELLSDDSEFVQDVASRGLSLVYNLSDTSSQNELANSLLDQLIGGKRAVNQVAEDTELFAEDMLGKTPTGGNISTYKELCALASDLNQPEMIYQFMQLANHNAAWTSKLGAAFGLKSLSDESKAKLKPYLGKIVPRLYRYKYDPTPKIQNSMISIWDSIVTEPKEVIEQYYWQILREILDNLTLNEWRVRIACCLAVRDLLKRPNGLRLRSEEKKIKFGVVGGETPDTKMDVDDVPEPELKELWSQLFRVMDDIHEGTRLAAQGTTVFLSKLCVVAASADHGGKSGSAVAASILPLLLETGVGHIVAEIRKISIKTISEMIDSSGALITPHLPSLVPCLLKATGEVESAKLSYLSTRLAVDHDAQESVDSLRAEAAKTHHTTETTAKVLYKKNRKTVGLRFSNVILQCVRFIDYQALEKMTPAILDLCKTSVNLGTKISCAHFICLVSIRLGKEMTPLVGKYLGACFIGLKDRNTTVRKYYASAIGHLFGIAKEQSIKNLFNKLDELYMESNVQRSVALVIQSINKRHHELIKDYLENVIALIFFAMHEEQNEENKSNIELWRDLWQEITPGDASMRLNLKVIIPKLESALNDASWSRKTQAANAIQTIATRLDNTLPENERLRLINVLLASLHGRTFQGKERLLQALAALCKCLDHKSEVCEQIVEAAMKECRKEEPQYRSMALKSLGDILEELEIDRFEEVYNMTWHLLIKKPQRQPTDSDDRDDDFANDKDLTTDERNKRLNIVNKLKEVIFETLGKSWPKNAVETQFKYQQQFAERCSQCLKDNIRPVQVSLMIALTKFLERLHLWNNDNSLNIHESPTNKEKKIKVDQQLERDSVIEKILEHVLSAVTYAAGIPHTGLRKEALNIILVLIKHLSDIKHLLIIRENFEENLSKFHKDSAPEIRCRLKDIEEKFNKCGLRAQD</sequence>
<feature type="domain" description="ECM29 ARM-like repeats" evidence="7">
    <location>
        <begin position="616"/>
        <end position="752"/>
    </location>
</feature>
<keyword evidence="10" id="KW-1185">Reference proteome</keyword>
<dbReference type="GO" id="GO:0060090">
    <property type="term" value="F:molecular adaptor activity"/>
    <property type="evidence" value="ECO:0007669"/>
    <property type="project" value="InterPro"/>
</dbReference>
<evidence type="ECO:0000256" key="2">
    <source>
        <dbReference type="ARBA" id="ARBA00022490"/>
    </source>
</evidence>
<feature type="domain" description="Proteasome adapter and scaffold protein ECM29 HEAT-repeat" evidence="8">
    <location>
        <begin position="1307"/>
        <end position="1368"/>
    </location>
</feature>
<dbReference type="STRING" id="37001.A0A1A9WV44"/>
<dbReference type="Proteomes" id="UP000091820">
    <property type="component" value="Unassembled WGS sequence"/>
</dbReference>
<feature type="domain" description="Proteasome adapter and scaffold protein ECM29 HEAT-repeat" evidence="8">
    <location>
        <begin position="1382"/>
        <end position="1488"/>
    </location>
</feature>
<evidence type="ECO:0000259" key="8">
    <source>
        <dbReference type="Pfam" id="PF24492"/>
    </source>
</evidence>
<reference evidence="9" key="2">
    <citation type="submission" date="2020-05" db="UniProtKB">
        <authorList>
            <consortium name="EnsemblMetazoa"/>
        </authorList>
    </citation>
    <scope>IDENTIFICATION</scope>
    <source>
        <strain evidence="9">IAEA</strain>
    </source>
</reference>
<evidence type="ECO:0000313" key="10">
    <source>
        <dbReference type="Proteomes" id="UP000091820"/>
    </source>
</evidence>
<organism evidence="9 10">
    <name type="scientific">Glossina brevipalpis</name>
    <dbReference type="NCBI Taxonomy" id="37001"/>
    <lineage>
        <taxon>Eukaryota</taxon>
        <taxon>Metazoa</taxon>
        <taxon>Ecdysozoa</taxon>
        <taxon>Arthropoda</taxon>
        <taxon>Hexapoda</taxon>
        <taxon>Insecta</taxon>
        <taxon>Pterygota</taxon>
        <taxon>Neoptera</taxon>
        <taxon>Endopterygota</taxon>
        <taxon>Diptera</taxon>
        <taxon>Brachycera</taxon>
        <taxon>Muscomorpha</taxon>
        <taxon>Hippoboscoidea</taxon>
        <taxon>Glossinidae</taxon>
        <taxon>Glossina</taxon>
    </lineage>
</organism>
<evidence type="ECO:0008006" key="11">
    <source>
        <dbReference type="Google" id="ProtNLM"/>
    </source>
</evidence>
<dbReference type="GO" id="GO:0005634">
    <property type="term" value="C:nucleus"/>
    <property type="evidence" value="ECO:0007669"/>
    <property type="project" value="TreeGrafter"/>
</dbReference>